<dbReference type="PANTHER" id="PTHR13774:SF17">
    <property type="entry name" value="PHENAZINE BIOSYNTHESIS-LIKE DOMAIN-CONTAINING PROTEIN"/>
    <property type="match status" value="1"/>
</dbReference>
<evidence type="ECO:0000313" key="5">
    <source>
        <dbReference type="Proteomes" id="UP000283387"/>
    </source>
</evidence>
<dbReference type="PIRSF" id="PIRSF016184">
    <property type="entry name" value="PhzC_PhzF"/>
    <property type="match status" value="1"/>
</dbReference>
<dbReference type="OrthoDB" id="9788221at2"/>
<dbReference type="RefSeq" id="WP_120272321.1">
    <property type="nucleotide sequence ID" value="NZ_RAPN01000001.1"/>
</dbReference>
<name>A0A419W692_9BACT</name>
<evidence type="ECO:0000256" key="3">
    <source>
        <dbReference type="PIRSR" id="PIRSR016184-1"/>
    </source>
</evidence>
<feature type="active site" evidence="3">
    <location>
        <position position="46"/>
    </location>
</feature>
<keyword evidence="5" id="KW-1185">Reference proteome</keyword>
<sequence length="260" mass="28853">MKLPLFQVDAFAEDLFKGNPAAVVPLEEWLTKETMQQIAMENNLSETAFFVPTSEGFEIRWFTPKAEVKLCGHATLASAHVIFQEANYPHEQITFGSLSGSLRVSKKENLLQLDFPADTMRPIDAPNQIIQAIGKLPSACLKGKTDYMLIYETEKEIRDICPNFAQLSRTDARGVIVTAPGKSVDFVSRFFAPGVGVDEDPVTGSAHTSLTPYWAKRLGKTEMNAQQLSQRGGELHVSLNENRVLIAGKAKTYMRGEIFI</sequence>
<evidence type="ECO:0000256" key="2">
    <source>
        <dbReference type="ARBA" id="ARBA00023235"/>
    </source>
</evidence>
<comment type="caution">
    <text evidence="4">The sequence shown here is derived from an EMBL/GenBank/DDBJ whole genome shotgun (WGS) entry which is preliminary data.</text>
</comment>
<keyword evidence="2" id="KW-0413">Isomerase</keyword>
<gene>
    <name evidence="4" type="ORF">BC643_1321</name>
</gene>
<accession>A0A419W692</accession>
<evidence type="ECO:0000313" key="4">
    <source>
        <dbReference type="EMBL" id="RKD90974.1"/>
    </source>
</evidence>
<reference evidence="4 5" key="1">
    <citation type="submission" date="2018-09" db="EMBL/GenBank/DDBJ databases">
        <title>Genomic Encyclopedia of Archaeal and Bacterial Type Strains, Phase II (KMG-II): from individual species to whole genera.</title>
        <authorList>
            <person name="Goeker M."/>
        </authorList>
    </citation>
    <scope>NUCLEOTIDE SEQUENCE [LARGE SCALE GENOMIC DNA]</scope>
    <source>
        <strain evidence="4 5">DSM 27148</strain>
    </source>
</reference>
<dbReference type="NCBIfam" id="TIGR00654">
    <property type="entry name" value="PhzF_family"/>
    <property type="match status" value="1"/>
</dbReference>
<dbReference type="SUPFAM" id="SSF54506">
    <property type="entry name" value="Diaminopimelate epimerase-like"/>
    <property type="match status" value="1"/>
</dbReference>
<protein>
    <submittedName>
        <fullName evidence="4">PhzF family phenazine biosynthesis protein</fullName>
    </submittedName>
</protein>
<dbReference type="GO" id="GO:0005737">
    <property type="term" value="C:cytoplasm"/>
    <property type="evidence" value="ECO:0007669"/>
    <property type="project" value="TreeGrafter"/>
</dbReference>
<dbReference type="PANTHER" id="PTHR13774">
    <property type="entry name" value="PHENAZINE BIOSYNTHESIS PROTEIN"/>
    <property type="match status" value="1"/>
</dbReference>
<dbReference type="Pfam" id="PF02567">
    <property type="entry name" value="PhzC-PhzF"/>
    <property type="match status" value="1"/>
</dbReference>
<organism evidence="4 5">
    <name type="scientific">Mangrovibacterium diazotrophicum</name>
    <dbReference type="NCBI Taxonomy" id="1261403"/>
    <lineage>
        <taxon>Bacteria</taxon>
        <taxon>Pseudomonadati</taxon>
        <taxon>Bacteroidota</taxon>
        <taxon>Bacteroidia</taxon>
        <taxon>Marinilabiliales</taxon>
        <taxon>Prolixibacteraceae</taxon>
        <taxon>Mangrovibacterium</taxon>
    </lineage>
</organism>
<evidence type="ECO:0000256" key="1">
    <source>
        <dbReference type="ARBA" id="ARBA00008270"/>
    </source>
</evidence>
<comment type="similarity">
    <text evidence="1">Belongs to the PhzF family.</text>
</comment>
<dbReference type="GO" id="GO:0016853">
    <property type="term" value="F:isomerase activity"/>
    <property type="evidence" value="ECO:0007669"/>
    <property type="project" value="UniProtKB-KW"/>
</dbReference>
<dbReference type="Gene3D" id="3.10.310.10">
    <property type="entry name" value="Diaminopimelate Epimerase, Chain A, domain 1"/>
    <property type="match status" value="2"/>
</dbReference>
<proteinExistence type="inferred from homology"/>
<dbReference type="EMBL" id="RAPN01000001">
    <property type="protein sequence ID" value="RKD90974.1"/>
    <property type="molecule type" value="Genomic_DNA"/>
</dbReference>
<dbReference type="InterPro" id="IPR003719">
    <property type="entry name" value="Phenazine_PhzF-like"/>
</dbReference>
<dbReference type="Proteomes" id="UP000283387">
    <property type="component" value="Unassembled WGS sequence"/>
</dbReference>
<dbReference type="AlphaFoldDB" id="A0A419W692"/>